<proteinExistence type="predicted"/>
<reference evidence="1" key="1">
    <citation type="journal article" date="2023" name="Plants (Basel)">
        <title>Genomic Analysis of Leptolyngbya boryana CZ1 Reveals Efficient Carbon Fixation Modules.</title>
        <authorList>
            <person name="Bai X."/>
            <person name="Wang H."/>
            <person name="Cheng W."/>
            <person name="Wang J."/>
            <person name="Ma M."/>
            <person name="Hu H."/>
            <person name="Song Z."/>
            <person name="Ma H."/>
            <person name="Fan Y."/>
            <person name="Du C."/>
            <person name="Xu J."/>
        </authorList>
    </citation>
    <scope>NUCLEOTIDE SEQUENCE</scope>
    <source>
        <strain evidence="1">CZ1</strain>
    </source>
</reference>
<reference evidence="1" key="2">
    <citation type="submission" date="2023-07" db="EMBL/GenBank/DDBJ databases">
        <authorList>
            <person name="Bai X.-H."/>
            <person name="Wang H.-H."/>
            <person name="Wang J."/>
            <person name="Ma M.-Y."/>
            <person name="Hu H.-H."/>
            <person name="Song Z.-L."/>
            <person name="Ma H.-G."/>
            <person name="Fan Y."/>
            <person name="Du C.-Y."/>
            <person name="Xu J.-C."/>
        </authorList>
    </citation>
    <scope>NUCLEOTIDE SEQUENCE</scope>
    <source>
        <strain evidence="1">CZ1</strain>
    </source>
</reference>
<organism evidence="1">
    <name type="scientific">Leptolyngbya boryana CZ1</name>
    <dbReference type="NCBI Taxonomy" id="3060204"/>
    <lineage>
        <taxon>Bacteria</taxon>
        <taxon>Bacillati</taxon>
        <taxon>Cyanobacteriota</taxon>
        <taxon>Cyanophyceae</taxon>
        <taxon>Leptolyngbyales</taxon>
        <taxon>Leptolyngbyaceae</taxon>
        <taxon>Leptolyngbya group</taxon>
        <taxon>Leptolyngbya</taxon>
    </lineage>
</organism>
<dbReference type="AlphaFoldDB" id="A0AA97ARD9"/>
<dbReference type="RefSeq" id="WP_144056283.1">
    <property type="nucleotide sequence ID" value="NZ_CP130144.1"/>
</dbReference>
<sequence length="60" mass="6910">MNREDLVFDPMLCLEFVPIAQLLQKQCGNTRICICTADGVILNLSSEEMIELAETWNIWH</sequence>
<evidence type="ECO:0000313" key="1">
    <source>
        <dbReference type="EMBL" id="WNZ48488.1"/>
    </source>
</evidence>
<accession>A0AA97ARD9</accession>
<dbReference type="EMBL" id="CP130144">
    <property type="protein sequence ID" value="WNZ48488.1"/>
    <property type="molecule type" value="Genomic_DNA"/>
</dbReference>
<gene>
    <name evidence="1" type="ORF">Q2T42_11680</name>
</gene>
<name>A0AA97ARD9_LEPBY</name>
<protein>
    <submittedName>
        <fullName evidence="1">Uncharacterized protein</fullName>
    </submittedName>
</protein>